<accession>A0A0D0AJ78</accession>
<keyword evidence="2" id="KW-1185">Reference proteome</keyword>
<dbReference type="EMBL" id="KN834916">
    <property type="protein sequence ID" value="KIK50240.1"/>
    <property type="molecule type" value="Genomic_DNA"/>
</dbReference>
<gene>
    <name evidence="1" type="ORF">GYMLUDRAFT_253147</name>
</gene>
<evidence type="ECO:0000313" key="1">
    <source>
        <dbReference type="EMBL" id="KIK50240.1"/>
    </source>
</evidence>
<protein>
    <submittedName>
        <fullName evidence="1">Uncharacterized protein</fullName>
    </submittedName>
</protein>
<sequence length="109" mass="11149">MSAGDVSQIIVSNHGSFDASIWVVVGPGAALALNPTVEAGDINISLDHTIVRGLNNGDQFTVRAVSGQGVQANNTTVLTYTRNSTDAGRYSVAGTAVAPGISFQGIHPI</sequence>
<name>A0A0D0AJ78_9AGAR</name>
<reference evidence="1 2" key="1">
    <citation type="submission" date="2014-04" db="EMBL/GenBank/DDBJ databases">
        <title>Evolutionary Origins and Diversification of the Mycorrhizal Mutualists.</title>
        <authorList>
            <consortium name="DOE Joint Genome Institute"/>
            <consortium name="Mycorrhizal Genomics Consortium"/>
            <person name="Kohler A."/>
            <person name="Kuo A."/>
            <person name="Nagy L.G."/>
            <person name="Floudas D."/>
            <person name="Copeland A."/>
            <person name="Barry K.W."/>
            <person name="Cichocki N."/>
            <person name="Veneault-Fourrey C."/>
            <person name="LaButti K."/>
            <person name="Lindquist E.A."/>
            <person name="Lipzen A."/>
            <person name="Lundell T."/>
            <person name="Morin E."/>
            <person name="Murat C."/>
            <person name="Riley R."/>
            <person name="Ohm R."/>
            <person name="Sun H."/>
            <person name="Tunlid A."/>
            <person name="Henrissat B."/>
            <person name="Grigoriev I.V."/>
            <person name="Hibbett D.S."/>
            <person name="Martin F."/>
        </authorList>
    </citation>
    <scope>NUCLEOTIDE SEQUENCE [LARGE SCALE GENOMIC DNA]</scope>
    <source>
        <strain evidence="1 2">FD-317 M1</strain>
    </source>
</reference>
<organism evidence="1 2">
    <name type="scientific">Collybiopsis luxurians FD-317 M1</name>
    <dbReference type="NCBI Taxonomy" id="944289"/>
    <lineage>
        <taxon>Eukaryota</taxon>
        <taxon>Fungi</taxon>
        <taxon>Dikarya</taxon>
        <taxon>Basidiomycota</taxon>
        <taxon>Agaricomycotina</taxon>
        <taxon>Agaricomycetes</taxon>
        <taxon>Agaricomycetidae</taxon>
        <taxon>Agaricales</taxon>
        <taxon>Marasmiineae</taxon>
        <taxon>Omphalotaceae</taxon>
        <taxon>Collybiopsis</taxon>
        <taxon>Collybiopsis luxurians</taxon>
    </lineage>
</organism>
<dbReference type="AlphaFoldDB" id="A0A0D0AJ78"/>
<evidence type="ECO:0000313" key="2">
    <source>
        <dbReference type="Proteomes" id="UP000053593"/>
    </source>
</evidence>
<proteinExistence type="predicted"/>
<dbReference type="Proteomes" id="UP000053593">
    <property type="component" value="Unassembled WGS sequence"/>
</dbReference>
<dbReference type="HOGENOM" id="CLU_169810_0_0_1"/>